<feature type="repeat" description="ANK" evidence="6">
    <location>
        <begin position="99"/>
        <end position="131"/>
    </location>
</feature>
<dbReference type="Gene3D" id="1.25.40.20">
    <property type="entry name" value="Ankyrin repeat-containing domain"/>
    <property type="match status" value="1"/>
</dbReference>
<dbReference type="SMART" id="SM00248">
    <property type="entry name" value="ANK"/>
    <property type="match status" value="2"/>
</dbReference>
<sequence>MFKCGSKREPWGTEQHVDASVDSLEVKGIAMRSMEMRIANDACYRGMRAVDLLLHAGVSPHSRNARGSTPLHLAAFHGHASVAAQLLSRGAAPAAPNHEGHSPLHAAAAGGGLAVARLLLSRGAAPSAAAVRLAAARGDAPMLAALAAAGGEMDEAAASLAFAEAVRRCEEGRVDGALPPLLRLVFAADLRLLLARGRSVANVTCLRPEEEGGGYGLYDEELAALPLTEGRVCAGGECCAECSRIDFPSLATREEADLFLQELELAIVPPLHQFSLMKCAFRDTRTTLHFVRLLERMRRAIAHEYGLPLRRVLPVQSFVSCFRGAQDKQGGLHADESTHAEMHYSAVLYLSTHGEDFEGGTFYWNDASPAGGRERLAVPPAKGSAVVFSSGWENMHEVEPLASGTRFAVPSFFTTCAVPPELRRAPPRDDAAVAAELQRSLVAPREAADVRHLMMEWHTLFAEDPADRPEDSA</sequence>
<keyword evidence="6" id="KW-0040">ANK repeat</keyword>
<evidence type="ECO:0000256" key="6">
    <source>
        <dbReference type="PROSITE-ProRule" id="PRU00023"/>
    </source>
</evidence>
<dbReference type="GO" id="GO:0016020">
    <property type="term" value="C:membrane"/>
    <property type="evidence" value="ECO:0007669"/>
    <property type="project" value="TreeGrafter"/>
</dbReference>
<dbReference type="Gene3D" id="2.60.120.620">
    <property type="entry name" value="q2cbj1_9rhob like domain"/>
    <property type="match status" value="1"/>
</dbReference>
<evidence type="ECO:0000256" key="1">
    <source>
        <dbReference type="ARBA" id="ARBA00001961"/>
    </source>
</evidence>
<dbReference type="InterPro" id="IPR044862">
    <property type="entry name" value="Pro_4_hyd_alph_FE2OG_OXY"/>
</dbReference>
<organism evidence="8 9">
    <name type="scientific">Prymnesium parvum</name>
    <name type="common">Toxic golden alga</name>
    <dbReference type="NCBI Taxonomy" id="97485"/>
    <lineage>
        <taxon>Eukaryota</taxon>
        <taxon>Haptista</taxon>
        <taxon>Haptophyta</taxon>
        <taxon>Prymnesiophyceae</taxon>
        <taxon>Prymnesiales</taxon>
        <taxon>Prymnesiaceae</taxon>
        <taxon>Prymnesium</taxon>
    </lineage>
</organism>
<reference evidence="8 9" key="1">
    <citation type="journal article" date="2024" name="Science">
        <title>Giant polyketide synthase enzymes in the biosynthesis of giant marine polyether toxins.</title>
        <authorList>
            <person name="Fallon T.R."/>
            <person name="Shende V.V."/>
            <person name="Wierzbicki I.H."/>
            <person name="Pendleton A.L."/>
            <person name="Watervoot N.F."/>
            <person name="Auber R.P."/>
            <person name="Gonzalez D.J."/>
            <person name="Wisecaver J.H."/>
            <person name="Moore B.S."/>
        </authorList>
    </citation>
    <scope>NUCLEOTIDE SEQUENCE [LARGE SCALE GENOMIC DNA]</scope>
    <source>
        <strain evidence="8 9">12B1</strain>
    </source>
</reference>
<keyword evidence="9" id="KW-1185">Reference proteome</keyword>
<evidence type="ECO:0000259" key="7">
    <source>
        <dbReference type="PROSITE" id="PS51471"/>
    </source>
</evidence>
<evidence type="ECO:0000313" key="8">
    <source>
        <dbReference type="EMBL" id="KAL1526099.1"/>
    </source>
</evidence>
<name>A0AB34JWL7_PRYPA</name>
<keyword evidence="5" id="KW-0408">Iron</keyword>
<dbReference type="AlphaFoldDB" id="A0AB34JWL7"/>
<dbReference type="InterPro" id="IPR036770">
    <property type="entry name" value="Ankyrin_rpt-contain_sf"/>
</dbReference>
<evidence type="ECO:0000256" key="3">
    <source>
        <dbReference type="ARBA" id="ARBA00022964"/>
    </source>
</evidence>
<evidence type="ECO:0000256" key="2">
    <source>
        <dbReference type="ARBA" id="ARBA00022723"/>
    </source>
</evidence>
<protein>
    <recommendedName>
        <fullName evidence="7">Fe2OG dioxygenase domain-containing protein</fullName>
    </recommendedName>
</protein>
<gene>
    <name evidence="8" type="ORF">AB1Y20_014828</name>
</gene>
<dbReference type="Pfam" id="PF13640">
    <property type="entry name" value="2OG-FeII_Oxy_3"/>
    <property type="match status" value="1"/>
</dbReference>
<dbReference type="PROSITE" id="PS51471">
    <property type="entry name" value="FE2OG_OXY"/>
    <property type="match status" value="1"/>
</dbReference>
<dbReference type="GO" id="GO:0016705">
    <property type="term" value="F:oxidoreductase activity, acting on paired donors, with incorporation or reduction of molecular oxygen"/>
    <property type="evidence" value="ECO:0007669"/>
    <property type="project" value="InterPro"/>
</dbReference>
<comment type="caution">
    <text evidence="8">The sequence shown here is derived from an EMBL/GenBank/DDBJ whole genome shotgun (WGS) entry which is preliminary data.</text>
</comment>
<dbReference type="PRINTS" id="PR01415">
    <property type="entry name" value="ANKYRIN"/>
</dbReference>
<comment type="cofactor">
    <cofactor evidence="1">
        <name>L-ascorbate</name>
        <dbReference type="ChEBI" id="CHEBI:38290"/>
    </cofactor>
</comment>
<dbReference type="GO" id="GO:0031418">
    <property type="term" value="F:L-ascorbic acid binding"/>
    <property type="evidence" value="ECO:0007669"/>
    <property type="project" value="InterPro"/>
</dbReference>
<dbReference type="EMBL" id="JBGBPQ010000003">
    <property type="protein sequence ID" value="KAL1526099.1"/>
    <property type="molecule type" value="Genomic_DNA"/>
</dbReference>
<evidence type="ECO:0000256" key="4">
    <source>
        <dbReference type="ARBA" id="ARBA00023002"/>
    </source>
</evidence>
<evidence type="ECO:0000313" key="9">
    <source>
        <dbReference type="Proteomes" id="UP001515480"/>
    </source>
</evidence>
<dbReference type="InterPro" id="IPR002110">
    <property type="entry name" value="Ankyrin_rpt"/>
</dbReference>
<dbReference type="PROSITE" id="PS50088">
    <property type="entry name" value="ANK_REPEAT"/>
    <property type="match status" value="2"/>
</dbReference>
<proteinExistence type="predicted"/>
<dbReference type="PANTHER" id="PTHR14650:SF1">
    <property type="entry name" value="2-OXOGLUTARATE AND IRON-DEPENDENT OXYGENASE DOMAIN-CONTAINING PROTEIN 3"/>
    <property type="match status" value="1"/>
</dbReference>
<dbReference type="PANTHER" id="PTHR14650">
    <property type="entry name" value="PROLYL HYDROXYLASE-RELATED"/>
    <property type="match status" value="1"/>
</dbReference>
<dbReference type="InterPro" id="IPR039210">
    <property type="entry name" value="OGFOD3"/>
</dbReference>
<dbReference type="PROSITE" id="PS50297">
    <property type="entry name" value="ANK_REP_REGION"/>
    <property type="match status" value="2"/>
</dbReference>
<keyword evidence="2" id="KW-0479">Metal-binding</keyword>
<feature type="repeat" description="ANK" evidence="6">
    <location>
        <begin position="66"/>
        <end position="98"/>
    </location>
</feature>
<keyword evidence="4" id="KW-0560">Oxidoreductase</keyword>
<accession>A0AB34JWL7</accession>
<dbReference type="GO" id="GO:0051213">
    <property type="term" value="F:dioxygenase activity"/>
    <property type="evidence" value="ECO:0007669"/>
    <property type="project" value="UniProtKB-KW"/>
</dbReference>
<dbReference type="GO" id="GO:0005506">
    <property type="term" value="F:iron ion binding"/>
    <property type="evidence" value="ECO:0007669"/>
    <property type="project" value="InterPro"/>
</dbReference>
<feature type="domain" description="Fe2OG dioxygenase" evidence="7">
    <location>
        <begin position="311"/>
        <end position="415"/>
    </location>
</feature>
<dbReference type="Pfam" id="PF12796">
    <property type="entry name" value="Ank_2"/>
    <property type="match status" value="1"/>
</dbReference>
<evidence type="ECO:0000256" key="5">
    <source>
        <dbReference type="ARBA" id="ARBA00023004"/>
    </source>
</evidence>
<keyword evidence="3" id="KW-0223">Dioxygenase</keyword>
<dbReference type="InterPro" id="IPR005123">
    <property type="entry name" value="Oxoglu/Fe-dep_dioxygenase_dom"/>
</dbReference>
<dbReference type="InterPro" id="IPR006620">
    <property type="entry name" value="Pro_4_hyd_alph"/>
</dbReference>
<dbReference type="SMART" id="SM00702">
    <property type="entry name" value="P4Hc"/>
    <property type="match status" value="1"/>
</dbReference>
<dbReference type="SUPFAM" id="SSF48403">
    <property type="entry name" value="Ankyrin repeat"/>
    <property type="match status" value="1"/>
</dbReference>
<dbReference type="Proteomes" id="UP001515480">
    <property type="component" value="Unassembled WGS sequence"/>
</dbReference>